<proteinExistence type="predicted"/>
<reference evidence="2 3" key="1">
    <citation type="submission" date="2018-05" db="EMBL/GenBank/DDBJ databases">
        <title>Genomic Encyclopedia of Type Strains, Phase IV (KMG-IV): sequencing the most valuable type-strain genomes for metagenomic binning, comparative biology and taxonomic classification.</title>
        <authorList>
            <person name="Goeker M."/>
        </authorList>
    </citation>
    <scope>NUCLEOTIDE SEQUENCE [LARGE SCALE GENOMIC DNA]</scope>
    <source>
        <strain evidence="2 3">DSM 22440</strain>
    </source>
</reference>
<protein>
    <submittedName>
        <fullName evidence="2">Pimeloyl-ACP methyl ester carboxylesterase</fullName>
    </submittedName>
</protein>
<comment type="caution">
    <text evidence="2">The sequence shown here is derived from an EMBL/GenBank/DDBJ whole genome shotgun (WGS) entry which is preliminary data.</text>
</comment>
<dbReference type="PRINTS" id="PR00111">
    <property type="entry name" value="ABHYDROLASE"/>
</dbReference>
<dbReference type="RefSeq" id="WP_110250194.1">
    <property type="nucleotide sequence ID" value="NZ_QJJR01000001.1"/>
</dbReference>
<sequence>MSKWELTKQFNSSYGTVRFDVIGEGPPLVLIHGTPWSSFNWRQIIPGLSKWFTVYYYDLLGYGQSEKKANQDVSLGIQNKILVELLQHWGLDSPYVIGHDFGGTTALRTNLLNNVPFKKMVLIDPVALGPWGSPFFTHVYKHQAAFSGVPAFIHEAMVSAYIEGAVYNDMHKETKAGIIQYWLGEHGQAAFYQQMAQANQSYTDEVEALYHTIDTPTLILWGEHDAWIPIEKGHALHDIISGSQFQTIPCAGHLVQEEAPAVVLGHVLKFLTESSHDEKE</sequence>
<keyword evidence="3" id="KW-1185">Reference proteome</keyword>
<dbReference type="Proteomes" id="UP000247922">
    <property type="component" value="Unassembled WGS sequence"/>
</dbReference>
<dbReference type="Pfam" id="PF12697">
    <property type="entry name" value="Abhydrolase_6"/>
    <property type="match status" value="1"/>
</dbReference>
<name>A0A2V3WHP4_9BACI</name>
<organism evidence="2 3">
    <name type="scientific">Streptohalobacillus salinus</name>
    <dbReference type="NCBI Taxonomy" id="621096"/>
    <lineage>
        <taxon>Bacteria</taxon>
        <taxon>Bacillati</taxon>
        <taxon>Bacillota</taxon>
        <taxon>Bacilli</taxon>
        <taxon>Bacillales</taxon>
        <taxon>Bacillaceae</taxon>
        <taxon>Streptohalobacillus</taxon>
    </lineage>
</organism>
<feature type="domain" description="AB hydrolase-1" evidence="1">
    <location>
        <begin position="28"/>
        <end position="263"/>
    </location>
</feature>
<dbReference type="AlphaFoldDB" id="A0A2V3WHP4"/>
<dbReference type="SUPFAM" id="SSF53474">
    <property type="entry name" value="alpha/beta-Hydrolases"/>
    <property type="match status" value="1"/>
</dbReference>
<dbReference type="PANTHER" id="PTHR46438:SF11">
    <property type="entry name" value="LIPASE-RELATED"/>
    <property type="match status" value="1"/>
</dbReference>
<dbReference type="PANTHER" id="PTHR46438">
    <property type="entry name" value="ALPHA/BETA-HYDROLASES SUPERFAMILY PROTEIN"/>
    <property type="match status" value="1"/>
</dbReference>
<dbReference type="Gene3D" id="3.40.50.1820">
    <property type="entry name" value="alpha/beta hydrolase"/>
    <property type="match status" value="1"/>
</dbReference>
<dbReference type="EMBL" id="QJJR01000001">
    <property type="protein sequence ID" value="PXW93097.1"/>
    <property type="molecule type" value="Genomic_DNA"/>
</dbReference>
<evidence type="ECO:0000313" key="3">
    <source>
        <dbReference type="Proteomes" id="UP000247922"/>
    </source>
</evidence>
<dbReference type="InterPro" id="IPR029058">
    <property type="entry name" value="AB_hydrolase_fold"/>
</dbReference>
<dbReference type="InterPro" id="IPR000639">
    <property type="entry name" value="Epox_hydrolase-like"/>
</dbReference>
<evidence type="ECO:0000313" key="2">
    <source>
        <dbReference type="EMBL" id="PXW93097.1"/>
    </source>
</evidence>
<dbReference type="PRINTS" id="PR00412">
    <property type="entry name" value="EPOXHYDRLASE"/>
</dbReference>
<evidence type="ECO:0000259" key="1">
    <source>
        <dbReference type="Pfam" id="PF12697"/>
    </source>
</evidence>
<dbReference type="InterPro" id="IPR000073">
    <property type="entry name" value="AB_hydrolase_1"/>
</dbReference>
<accession>A0A2V3WHP4</accession>
<dbReference type="OrthoDB" id="9797695at2"/>
<gene>
    <name evidence="2" type="ORF">DES38_101180</name>
</gene>
<dbReference type="GO" id="GO:0003824">
    <property type="term" value="F:catalytic activity"/>
    <property type="evidence" value="ECO:0007669"/>
    <property type="project" value="InterPro"/>
</dbReference>